<dbReference type="InterPro" id="IPR044713">
    <property type="entry name" value="DNJA1/2-like"/>
</dbReference>
<dbReference type="GO" id="GO:0030544">
    <property type="term" value="F:Hsp70 protein binding"/>
    <property type="evidence" value="ECO:0007669"/>
    <property type="project" value="InterPro"/>
</dbReference>
<dbReference type="InterPro" id="IPR001305">
    <property type="entry name" value="HSP_DnaJ_Cys-rich_dom"/>
</dbReference>
<feature type="compositionally biased region" description="Acidic residues" evidence="6">
    <location>
        <begin position="361"/>
        <end position="373"/>
    </location>
</feature>
<feature type="region of interest" description="Disordered" evidence="6">
    <location>
        <begin position="361"/>
        <end position="400"/>
    </location>
</feature>
<gene>
    <name evidence="9" type="ORF">PYX00_008518</name>
</gene>
<dbReference type="PRINTS" id="PR00625">
    <property type="entry name" value="JDOMAIN"/>
</dbReference>
<dbReference type="CDD" id="cd06257">
    <property type="entry name" value="DnaJ"/>
    <property type="match status" value="1"/>
</dbReference>
<dbReference type="InterPro" id="IPR018253">
    <property type="entry name" value="DnaJ_domain_CS"/>
</dbReference>
<dbReference type="FunFam" id="2.60.260.20:FF:000003">
    <property type="entry name" value="DnaJ subfamily A member 2"/>
    <property type="match status" value="1"/>
</dbReference>
<keyword evidence="3 5" id="KW-0863">Zinc-finger</keyword>
<dbReference type="PROSITE" id="PS50076">
    <property type="entry name" value="DNAJ_2"/>
    <property type="match status" value="1"/>
</dbReference>
<dbReference type="InterPro" id="IPR002939">
    <property type="entry name" value="DnaJ_C"/>
</dbReference>
<dbReference type="Pfam" id="PF01556">
    <property type="entry name" value="DnaJ_C"/>
    <property type="match status" value="1"/>
</dbReference>
<feature type="zinc finger region" description="CR-type" evidence="5">
    <location>
        <begin position="126"/>
        <end position="210"/>
    </location>
</feature>
<dbReference type="SUPFAM" id="SSF57938">
    <property type="entry name" value="DnaJ/Hsp40 cysteine-rich domain"/>
    <property type="match status" value="1"/>
</dbReference>
<dbReference type="EMBL" id="JARGDH010000004">
    <property type="protein sequence ID" value="KAL0271413.1"/>
    <property type="molecule type" value="Genomic_DNA"/>
</dbReference>
<evidence type="ECO:0000256" key="2">
    <source>
        <dbReference type="ARBA" id="ARBA00022737"/>
    </source>
</evidence>
<dbReference type="AlphaFoldDB" id="A0AAW2HPY1"/>
<evidence type="ECO:0000256" key="3">
    <source>
        <dbReference type="ARBA" id="ARBA00022771"/>
    </source>
</evidence>
<comment type="caution">
    <text evidence="9">The sequence shown here is derived from an EMBL/GenBank/DDBJ whole genome shotgun (WGS) entry which is preliminary data.</text>
</comment>
<dbReference type="PROSITE" id="PS00636">
    <property type="entry name" value="DNAJ_1"/>
    <property type="match status" value="1"/>
</dbReference>
<evidence type="ECO:0000259" key="8">
    <source>
        <dbReference type="PROSITE" id="PS51188"/>
    </source>
</evidence>
<evidence type="ECO:0000259" key="7">
    <source>
        <dbReference type="PROSITE" id="PS50076"/>
    </source>
</evidence>
<sequence length="400" mass="44816">MVKETNYYDTLGVKPNCTLDDLKKAYRKLALKYHPDKNPNEGEKFKQISQAYEVLSNPEKRELYDQGGEQAIKDGGIGGAGFSSPMDLFDMFFGAPFGSRGARKRERKGKDLIHQLSVSLEELYRGSVRRLVVHKNIICSGCQGRGSKRGQVESCHTCRGSGMQIHTQTIGHGIIQQIQSMCRECQGKGEYINPKDRCKTCGGNKTVREQKIIEVNVDKGMSDGQKILFTGEGDQEPGLEAGDIIVVLEEKEHGIFKRSDDDLIMRINLDLVESLCGFQKIIKTLDARDLVITSVPGEVIKHGDLKYILGEGMPHYKSPFEKGRLLIQFCVIFPNRLDPVLIPNLEKCLPPRTEEIIPEEAEEAILTDTDAESEAQRQKTKNTYEEDESSGLNRVPCPTH</sequence>
<evidence type="ECO:0000256" key="5">
    <source>
        <dbReference type="PROSITE-ProRule" id="PRU00546"/>
    </source>
</evidence>
<dbReference type="Gene3D" id="2.60.260.20">
    <property type="entry name" value="Urease metallochaperone UreE, N-terminal domain"/>
    <property type="match status" value="2"/>
</dbReference>
<dbReference type="InterPro" id="IPR012724">
    <property type="entry name" value="DnaJ"/>
</dbReference>
<reference evidence="9" key="1">
    <citation type="journal article" date="2024" name="Gigascience">
        <title>Chromosome-level genome of the poultry shaft louse Menopon gallinae provides insight into the host-switching and adaptive evolution of parasitic lice.</title>
        <authorList>
            <person name="Xu Y."/>
            <person name="Ma L."/>
            <person name="Liu S."/>
            <person name="Liang Y."/>
            <person name="Liu Q."/>
            <person name="He Z."/>
            <person name="Tian L."/>
            <person name="Duan Y."/>
            <person name="Cai W."/>
            <person name="Li H."/>
            <person name="Song F."/>
        </authorList>
    </citation>
    <scope>NUCLEOTIDE SEQUENCE</scope>
    <source>
        <strain evidence="9">Cailab_2023a</strain>
    </source>
</reference>
<dbReference type="CDD" id="cd10747">
    <property type="entry name" value="DnaJ_C"/>
    <property type="match status" value="1"/>
</dbReference>
<dbReference type="CDD" id="cd10719">
    <property type="entry name" value="DnaJ_zf"/>
    <property type="match status" value="1"/>
</dbReference>
<feature type="domain" description="J" evidence="7">
    <location>
        <begin position="6"/>
        <end position="68"/>
    </location>
</feature>
<protein>
    <submittedName>
        <fullName evidence="9">Uncharacterized protein</fullName>
    </submittedName>
</protein>
<feature type="domain" description="CR-type" evidence="8">
    <location>
        <begin position="126"/>
        <end position="210"/>
    </location>
</feature>
<dbReference type="Gene3D" id="2.10.230.10">
    <property type="entry name" value="Heat shock protein DnaJ, cysteine-rich domain"/>
    <property type="match status" value="1"/>
</dbReference>
<keyword evidence="2" id="KW-0677">Repeat</keyword>
<organism evidence="9">
    <name type="scientific">Menopon gallinae</name>
    <name type="common">poultry shaft louse</name>
    <dbReference type="NCBI Taxonomy" id="328185"/>
    <lineage>
        <taxon>Eukaryota</taxon>
        <taxon>Metazoa</taxon>
        <taxon>Ecdysozoa</taxon>
        <taxon>Arthropoda</taxon>
        <taxon>Hexapoda</taxon>
        <taxon>Insecta</taxon>
        <taxon>Pterygota</taxon>
        <taxon>Neoptera</taxon>
        <taxon>Paraneoptera</taxon>
        <taxon>Psocodea</taxon>
        <taxon>Troctomorpha</taxon>
        <taxon>Phthiraptera</taxon>
        <taxon>Amblycera</taxon>
        <taxon>Menoponidae</taxon>
        <taxon>Menopon</taxon>
    </lineage>
</organism>
<dbReference type="GO" id="GO:0051082">
    <property type="term" value="F:unfolded protein binding"/>
    <property type="evidence" value="ECO:0007669"/>
    <property type="project" value="InterPro"/>
</dbReference>
<dbReference type="GO" id="GO:0009408">
    <property type="term" value="P:response to heat"/>
    <property type="evidence" value="ECO:0007669"/>
    <property type="project" value="InterPro"/>
</dbReference>
<dbReference type="Pfam" id="PF00226">
    <property type="entry name" value="DnaJ"/>
    <property type="match status" value="1"/>
</dbReference>
<dbReference type="InterPro" id="IPR008971">
    <property type="entry name" value="HSP40/DnaJ_pept-bd"/>
</dbReference>
<dbReference type="HAMAP" id="MF_01152">
    <property type="entry name" value="DnaJ"/>
    <property type="match status" value="1"/>
</dbReference>
<dbReference type="SUPFAM" id="SSF49493">
    <property type="entry name" value="HSP40/DnaJ peptide-binding domain"/>
    <property type="match status" value="2"/>
</dbReference>
<dbReference type="GO" id="GO:0008270">
    <property type="term" value="F:zinc ion binding"/>
    <property type="evidence" value="ECO:0007669"/>
    <property type="project" value="UniProtKB-KW"/>
</dbReference>
<name>A0AAW2HPY1_9NEOP</name>
<evidence type="ECO:0000256" key="6">
    <source>
        <dbReference type="SAM" id="MobiDB-lite"/>
    </source>
</evidence>
<dbReference type="FunFam" id="1.10.287.110:FF:000014">
    <property type="entry name" value="dnaJ homolog subfamily A member 1"/>
    <property type="match status" value="1"/>
</dbReference>
<keyword evidence="1 5" id="KW-0479">Metal-binding</keyword>
<proteinExistence type="inferred from homology"/>
<evidence type="ECO:0000256" key="1">
    <source>
        <dbReference type="ARBA" id="ARBA00022723"/>
    </source>
</evidence>
<dbReference type="GO" id="GO:0006457">
    <property type="term" value="P:protein folding"/>
    <property type="evidence" value="ECO:0007669"/>
    <property type="project" value="InterPro"/>
</dbReference>
<dbReference type="InterPro" id="IPR036410">
    <property type="entry name" value="HSP_DnaJ_Cys-rich_dom_sf"/>
</dbReference>
<accession>A0AAW2HPY1</accession>
<dbReference type="PROSITE" id="PS51188">
    <property type="entry name" value="ZF_CR"/>
    <property type="match status" value="1"/>
</dbReference>
<dbReference type="Gene3D" id="1.10.287.110">
    <property type="entry name" value="DnaJ domain"/>
    <property type="match status" value="1"/>
</dbReference>
<dbReference type="Pfam" id="PF00684">
    <property type="entry name" value="DnaJ_CXXCXGXG"/>
    <property type="match status" value="1"/>
</dbReference>
<dbReference type="SUPFAM" id="SSF46565">
    <property type="entry name" value="Chaperone J-domain"/>
    <property type="match status" value="1"/>
</dbReference>
<evidence type="ECO:0000256" key="4">
    <source>
        <dbReference type="ARBA" id="ARBA00022833"/>
    </source>
</evidence>
<dbReference type="SMART" id="SM00271">
    <property type="entry name" value="DnaJ"/>
    <property type="match status" value="1"/>
</dbReference>
<evidence type="ECO:0000313" key="9">
    <source>
        <dbReference type="EMBL" id="KAL0271413.1"/>
    </source>
</evidence>
<dbReference type="InterPro" id="IPR001623">
    <property type="entry name" value="DnaJ_domain"/>
</dbReference>
<dbReference type="GO" id="GO:0005524">
    <property type="term" value="F:ATP binding"/>
    <property type="evidence" value="ECO:0007669"/>
    <property type="project" value="InterPro"/>
</dbReference>
<keyword evidence="4 5" id="KW-0862">Zinc</keyword>
<dbReference type="FunFam" id="2.10.230.10:FF:000001">
    <property type="entry name" value="DnaJ subfamily A member 2"/>
    <property type="match status" value="1"/>
</dbReference>
<dbReference type="InterPro" id="IPR036869">
    <property type="entry name" value="J_dom_sf"/>
</dbReference>
<dbReference type="PANTHER" id="PTHR43888">
    <property type="entry name" value="DNAJ-LIKE-2, ISOFORM A-RELATED"/>
    <property type="match status" value="1"/>
</dbReference>
<dbReference type="EMBL" id="JARGDH010000004">
    <property type="protein sequence ID" value="KAL0271412.1"/>
    <property type="molecule type" value="Genomic_DNA"/>
</dbReference>